<keyword evidence="2" id="KW-0539">Nucleus</keyword>
<dbReference type="Gene3D" id="4.10.240.10">
    <property type="entry name" value="Zn(2)-C6 fungal-type DNA-binding domain"/>
    <property type="match status" value="1"/>
</dbReference>
<dbReference type="CDD" id="cd12148">
    <property type="entry name" value="fungal_TF_MHR"/>
    <property type="match status" value="1"/>
</dbReference>
<dbReference type="InterPro" id="IPR036864">
    <property type="entry name" value="Zn2-C6_fun-type_DNA-bd_sf"/>
</dbReference>
<keyword evidence="1" id="KW-0479">Metal-binding</keyword>
<evidence type="ECO:0000256" key="2">
    <source>
        <dbReference type="ARBA" id="ARBA00023242"/>
    </source>
</evidence>
<feature type="compositionally biased region" description="Acidic residues" evidence="3">
    <location>
        <begin position="135"/>
        <end position="148"/>
    </location>
</feature>
<evidence type="ECO:0000256" key="3">
    <source>
        <dbReference type="SAM" id="MobiDB-lite"/>
    </source>
</evidence>
<protein>
    <submittedName>
        <fullName evidence="5">Fungal-trans domain-containing protein</fullName>
    </submittedName>
</protein>
<evidence type="ECO:0000256" key="1">
    <source>
        <dbReference type="ARBA" id="ARBA00022723"/>
    </source>
</evidence>
<dbReference type="SUPFAM" id="SSF57701">
    <property type="entry name" value="Zn2/Cys6 DNA-binding domain"/>
    <property type="match status" value="1"/>
</dbReference>
<gene>
    <name evidence="5" type="ORF">HMN09_00750300</name>
</gene>
<keyword evidence="6" id="KW-1185">Reference proteome</keyword>
<organism evidence="5 6">
    <name type="scientific">Mycena chlorophos</name>
    <name type="common">Agaric fungus</name>
    <name type="synonym">Agaricus chlorophos</name>
    <dbReference type="NCBI Taxonomy" id="658473"/>
    <lineage>
        <taxon>Eukaryota</taxon>
        <taxon>Fungi</taxon>
        <taxon>Dikarya</taxon>
        <taxon>Basidiomycota</taxon>
        <taxon>Agaricomycotina</taxon>
        <taxon>Agaricomycetes</taxon>
        <taxon>Agaricomycetidae</taxon>
        <taxon>Agaricales</taxon>
        <taxon>Marasmiineae</taxon>
        <taxon>Mycenaceae</taxon>
        <taxon>Mycena</taxon>
    </lineage>
</organism>
<reference evidence="5" key="1">
    <citation type="submission" date="2020-05" db="EMBL/GenBank/DDBJ databases">
        <title>Mycena genomes resolve the evolution of fungal bioluminescence.</title>
        <authorList>
            <person name="Tsai I.J."/>
        </authorList>
    </citation>
    <scope>NUCLEOTIDE SEQUENCE</scope>
    <source>
        <strain evidence="5">110903Hualien_Pintung</strain>
    </source>
</reference>
<dbReference type="PROSITE" id="PS00463">
    <property type="entry name" value="ZN2_CY6_FUNGAL_1"/>
    <property type="match status" value="1"/>
</dbReference>
<dbReference type="GO" id="GO:0003677">
    <property type="term" value="F:DNA binding"/>
    <property type="evidence" value="ECO:0007669"/>
    <property type="project" value="InterPro"/>
</dbReference>
<accession>A0A8H6SV47</accession>
<dbReference type="AlphaFoldDB" id="A0A8H6SV47"/>
<dbReference type="GO" id="GO:0008270">
    <property type="term" value="F:zinc ion binding"/>
    <property type="evidence" value="ECO:0007669"/>
    <property type="project" value="InterPro"/>
</dbReference>
<dbReference type="InterPro" id="IPR050987">
    <property type="entry name" value="AtrR-like"/>
</dbReference>
<sequence>MSSTLQPKLRRLRGACDICRRQKKRCDSANMPGNKCSSCIAFNSDCTHNFGKNNKEEKKRRTRVEGTTNFIDTTRALVDGILNASYHFPEERSRLIHVLHDLARYARHLERAPAEPVENQRPATRRSASLSSVQPEDEEVDELEEDDSEPGLIVDLKRLPEHLQRLTISTADKRYFGKNGSVLFNQRALETRLTNGKPQQRPEFWEFPPWQTRPEVPLIVQRFPPPDLLKALVDIYFTQINIFCFLLHRPTFESSLADGLHLRDHRFGSIVLAVCALACKNSPDPRVLLPGVSDEHSAGWEWFSQIRRPFSGPVLQSASLYELQLCCLYVLFQQSGTDIESCWLLCGIGILHAQDVGADRGVVSADMGVVEAELMKRACLWLYKFDAIVGACFGRQRVGSTSTNQAGLDPPVLCDDEYWPPAQRLAVTANPVASQPPGIPPKAAFWERYTTLVSLFASPPQTSCSQLAFLDARLDEWTRTIPQHLVWDPHKADDAFFDQSAVLHALYYHVQIMVHRPFLRPKARLISKARAMRSLSICVNAARSCAHIAEVKCRRGYMPNGTFMKAVLDSSVVLLLTIKGGADGGLSLDMHRELEGVYKCLHFLRLCERRWQNAGRFGDIIRQFIVSSGLPLPPPSPPPVDCWVGPMLPHTPSSAGLAPPFIGTGDDTLADLDALQLPLGSHFLGDMPIFSSAVVEASSLSLGDDNMASIGYMLADSEGPVNEPWSNALSASPPASEMFLHNGPGGIMNISDYITHWSPYFSAVGEVTQGRRV</sequence>
<dbReference type="SMART" id="SM00066">
    <property type="entry name" value="GAL4"/>
    <property type="match status" value="1"/>
</dbReference>
<comment type="caution">
    <text evidence="5">The sequence shown here is derived from an EMBL/GenBank/DDBJ whole genome shotgun (WGS) entry which is preliminary data.</text>
</comment>
<evidence type="ECO:0000313" key="6">
    <source>
        <dbReference type="Proteomes" id="UP000613580"/>
    </source>
</evidence>
<dbReference type="EMBL" id="JACAZE010000009">
    <property type="protein sequence ID" value="KAF7305959.1"/>
    <property type="molecule type" value="Genomic_DNA"/>
</dbReference>
<dbReference type="InterPro" id="IPR001138">
    <property type="entry name" value="Zn2Cys6_DnaBD"/>
</dbReference>
<dbReference type="Proteomes" id="UP000613580">
    <property type="component" value="Unassembled WGS sequence"/>
</dbReference>
<name>A0A8H6SV47_MYCCL</name>
<dbReference type="GO" id="GO:0000981">
    <property type="term" value="F:DNA-binding transcription factor activity, RNA polymerase II-specific"/>
    <property type="evidence" value="ECO:0007669"/>
    <property type="project" value="InterPro"/>
</dbReference>
<dbReference type="PROSITE" id="PS50048">
    <property type="entry name" value="ZN2_CY6_FUNGAL_2"/>
    <property type="match status" value="1"/>
</dbReference>
<dbReference type="InterPro" id="IPR007219">
    <property type="entry name" value="XnlR_reg_dom"/>
</dbReference>
<dbReference type="Pfam" id="PF00172">
    <property type="entry name" value="Zn_clus"/>
    <property type="match status" value="1"/>
</dbReference>
<dbReference type="Pfam" id="PF04082">
    <property type="entry name" value="Fungal_trans"/>
    <property type="match status" value="1"/>
</dbReference>
<evidence type="ECO:0000259" key="4">
    <source>
        <dbReference type="PROSITE" id="PS50048"/>
    </source>
</evidence>
<proteinExistence type="predicted"/>
<dbReference type="CDD" id="cd00067">
    <property type="entry name" value="GAL4"/>
    <property type="match status" value="1"/>
</dbReference>
<dbReference type="GO" id="GO:0006351">
    <property type="term" value="P:DNA-templated transcription"/>
    <property type="evidence" value="ECO:0007669"/>
    <property type="project" value="InterPro"/>
</dbReference>
<evidence type="ECO:0000313" key="5">
    <source>
        <dbReference type="EMBL" id="KAF7305959.1"/>
    </source>
</evidence>
<dbReference type="PANTHER" id="PTHR46910:SF38">
    <property type="entry name" value="ZN(2)-C6 FUNGAL-TYPE DOMAIN-CONTAINING PROTEIN"/>
    <property type="match status" value="1"/>
</dbReference>
<dbReference type="OrthoDB" id="424974at2759"/>
<dbReference type="PANTHER" id="PTHR46910">
    <property type="entry name" value="TRANSCRIPTION FACTOR PDR1"/>
    <property type="match status" value="1"/>
</dbReference>
<feature type="region of interest" description="Disordered" evidence="3">
    <location>
        <begin position="113"/>
        <end position="148"/>
    </location>
</feature>
<feature type="domain" description="Zn(2)-C6 fungal-type" evidence="4">
    <location>
        <begin position="15"/>
        <end position="48"/>
    </location>
</feature>